<dbReference type="InterPro" id="IPR051534">
    <property type="entry name" value="CBASS_pafABC_assoc_protein"/>
</dbReference>
<organism evidence="4 5">
    <name type="scientific">Variovorax rhizosphaerae</name>
    <dbReference type="NCBI Taxonomy" id="1836200"/>
    <lineage>
        <taxon>Bacteria</taxon>
        <taxon>Pseudomonadati</taxon>
        <taxon>Pseudomonadota</taxon>
        <taxon>Betaproteobacteria</taxon>
        <taxon>Burkholderiales</taxon>
        <taxon>Comamonadaceae</taxon>
        <taxon>Variovorax</taxon>
    </lineage>
</organism>
<dbReference type="Proteomes" id="UP001385892">
    <property type="component" value="Unassembled WGS sequence"/>
</dbReference>
<dbReference type="Pfam" id="PF13280">
    <property type="entry name" value="WYL"/>
    <property type="match status" value="1"/>
</dbReference>
<dbReference type="InterPro" id="IPR036388">
    <property type="entry name" value="WH-like_DNA-bd_sf"/>
</dbReference>
<feature type="domain" description="WYL" evidence="2">
    <location>
        <begin position="153"/>
        <end position="221"/>
    </location>
</feature>
<evidence type="ECO:0000313" key="4">
    <source>
        <dbReference type="EMBL" id="MEJ8849482.1"/>
    </source>
</evidence>
<dbReference type="Pfam" id="PF08279">
    <property type="entry name" value="HTH_11"/>
    <property type="match status" value="1"/>
</dbReference>
<accession>A0ABU8WPM1</accession>
<evidence type="ECO:0000313" key="5">
    <source>
        <dbReference type="Proteomes" id="UP001385892"/>
    </source>
</evidence>
<gene>
    <name evidence="4" type="ORF">WKW82_22715</name>
</gene>
<dbReference type="EMBL" id="JBBKZT010000010">
    <property type="protein sequence ID" value="MEJ8849482.1"/>
    <property type="molecule type" value="Genomic_DNA"/>
</dbReference>
<keyword evidence="5" id="KW-1185">Reference proteome</keyword>
<evidence type="ECO:0000259" key="2">
    <source>
        <dbReference type="Pfam" id="PF13280"/>
    </source>
</evidence>
<dbReference type="PROSITE" id="PS52050">
    <property type="entry name" value="WYL"/>
    <property type="match status" value="1"/>
</dbReference>
<dbReference type="InterPro" id="IPR013196">
    <property type="entry name" value="HTH_11"/>
</dbReference>
<name>A0ABU8WPM1_9BURK</name>
<comment type="caution">
    <text evidence="4">The sequence shown here is derived from an EMBL/GenBank/DDBJ whole genome shotgun (WGS) entry which is preliminary data.</text>
</comment>
<proteinExistence type="predicted"/>
<dbReference type="Gene3D" id="1.10.10.10">
    <property type="entry name" value="Winged helix-like DNA-binding domain superfamily/Winged helix DNA-binding domain"/>
    <property type="match status" value="1"/>
</dbReference>
<feature type="domain" description="Helix-turn-helix type 11" evidence="1">
    <location>
        <begin position="22"/>
        <end position="64"/>
    </location>
</feature>
<dbReference type="InterPro" id="IPR057727">
    <property type="entry name" value="WCX_dom"/>
</dbReference>
<protein>
    <submittedName>
        <fullName evidence="4">WYL domain-containing protein</fullName>
    </submittedName>
</protein>
<dbReference type="PANTHER" id="PTHR34580">
    <property type="match status" value="1"/>
</dbReference>
<dbReference type="RefSeq" id="WP_340344605.1">
    <property type="nucleotide sequence ID" value="NZ_JBBKZT010000010.1"/>
</dbReference>
<evidence type="ECO:0000259" key="3">
    <source>
        <dbReference type="Pfam" id="PF25583"/>
    </source>
</evidence>
<dbReference type="PANTHER" id="PTHR34580:SF3">
    <property type="entry name" value="PROTEIN PAFB"/>
    <property type="match status" value="1"/>
</dbReference>
<reference evidence="4 5" key="1">
    <citation type="submission" date="2024-03" db="EMBL/GenBank/DDBJ databases">
        <title>Novel species of the genus Variovorax.</title>
        <authorList>
            <person name="Liu Q."/>
            <person name="Xin Y.-H."/>
        </authorList>
    </citation>
    <scope>NUCLEOTIDE SEQUENCE [LARGE SCALE GENOMIC DNA]</scope>
    <source>
        <strain evidence="4 5">KACC 18900</strain>
    </source>
</reference>
<sequence length="336" mass="37983">MDRTERFYKIEMLIRRRPSGAGPVSFNELMAELGVSRATLKRDLDYLRERLDAPIVYDRSRNGYEFESPAGGAPTSASHHLPGVWFSESELHALLTMHQLMSGLDEDGVLSRHVQPILDKVHQMLGSVDGKAEGLASRIRIASMNRRPVASKYFELVCLALTQQRRIEILYFTRSRSSESLRTISPQRLVHIRNTWYLDAWCQKSAGLRRFSLDAIRDARVLDEAAQMLPLKTLEALLDGGYGAYGGAAVRQATLVFSAEAARWVADEQWHPDQQTTWLPDGRLEMRIPYSDVRELAMEAMRHGADVEVVGDAPLRRHVAEKTRQAAALYPRQQAA</sequence>
<feature type="domain" description="WCX" evidence="3">
    <location>
        <begin position="251"/>
        <end position="327"/>
    </location>
</feature>
<dbReference type="InterPro" id="IPR036390">
    <property type="entry name" value="WH_DNA-bd_sf"/>
</dbReference>
<evidence type="ECO:0000259" key="1">
    <source>
        <dbReference type="Pfam" id="PF08279"/>
    </source>
</evidence>
<dbReference type="Pfam" id="PF25583">
    <property type="entry name" value="WCX"/>
    <property type="match status" value="1"/>
</dbReference>
<dbReference type="InterPro" id="IPR026881">
    <property type="entry name" value="WYL_dom"/>
</dbReference>
<dbReference type="SUPFAM" id="SSF46785">
    <property type="entry name" value="Winged helix' DNA-binding domain"/>
    <property type="match status" value="1"/>
</dbReference>